<accession>A0A150KEZ1</accession>
<name>A0A150KEZ1_HEYCO</name>
<gene>
    <name evidence="2" type="ORF">B4099_0688</name>
</gene>
<evidence type="ECO:0000313" key="2">
    <source>
        <dbReference type="EMBL" id="KYC69470.1"/>
    </source>
</evidence>
<dbReference type="RefSeq" id="WP_061574912.1">
    <property type="nucleotide sequence ID" value="NZ_LQYI01000048.1"/>
</dbReference>
<dbReference type="AlphaFoldDB" id="A0A150KEZ1"/>
<feature type="transmembrane region" description="Helical" evidence="1">
    <location>
        <begin position="295"/>
        <end position="322"/>
    </location>
</feature>
<keyword evidence="1" id="KW-1133">Transmembrane helix</keyword>
<evidence type="ECO:0000313" key="3">
    <source>
        <dbReference type="Proteomes" id="UP000075304"/>
    </source>
</evidence>
<proteinExistence type="predicted"/>
<protein>
    <submittedName>
        <fullName evidence="2">Uncharacterized protein</fullName>
    </submittedName>
</protein>
<comment type="caution">
    <text evidence="2">The sequence shown here is derived from an EMBL/GenBank/DDBJ whole genome shotgun (WGS) entry which is preliminary data.</text>
</comment>
<dbReference type="EMBL" id="LQYI01000048">
    <property type="protein sequence ID" value="KYC69470.1"/>
    <property type="molecule type" value="Genomic_DNA"/>
</dbReference>
<dbReference type="Proteomes" id="UP000075304">
    <property type="component" value="Unassembled WGS sequence"/>
</dbReference>
<organism evidence="2 3">
    <name type="scientific">Heyndrickxia coagulans</name>
    <name type="common">Weizmannia coagulans</name>
    <dbReference type="NCBI Taxonomy" id="1398"/>
    <lineage>
        <taxon>Bacteria</taxon>
        <taxon>Bacillati</taxon>
        <taxon>Bacillota</taxon>
        <taxon>Bacilli</taxon>
        <taxon>Bacillales</taxon>
        <taxon>Bacillaceae</taxon>
        <taxon>Heyndrickxia</taxon>
    </lineage>
</organism>
<keyword evidence="1" id="KW-0472">Membrane</keyword>
<keyword evidence="1" id="KW-0812">Transmembrane</keyword>
<feature type="transmembrane region" description="Helical" evidence="1">
    <location>
        <begin position="250"/>
        <end position="275"/>
    </location>
</feature>
<reference evidence="2 3" key="1">
    <citation type="submission" date="2016-01" db="EMBL/GenBank/DDBJ databases">
        <title>Genome Sequences of Twelve Sporeforming Bacillus Species Isolated from Foods.</title>
        <authorList>
            <person name="Berendsen E.M."/>
            <person name="Wells-Bennik M.H."/>
            <person name="Krawcyk A.O."/>
            <person name="De Jong A."/>
            <person name="Holsappel S."/>
            <person name="Eijlander R.T."/>
            <person name="Kuipers O.P."/>
        </authorList>
    </citation>
    <scope>NUCLEOTIDE SEQUENCE [LARGE SCALE GENOMIC DNA]</scope>
    <source>
        <strain evidence="2 3">B4099</strain>
    </source>
</reference>
<dbReference type="SUPFAM" id="SSF103473">
    <property type="entry name" value="MFS general substrate transporter"/>
    <property type="match status" value="1"/>
</dbReference>
<sequence>MRELWAGVIMACRRWQAMLGISGMIAAACVVFALALEDVVSEVAVLKGGQHLRKQHAVTFTPFYPQGKSTQVKNDTIQYVIDQINNRKGYTAIINNMELDNPDFAGGYPTLVLFGDVIPDLFPELSLCKSVPCAMKGSKIVDEKINAVNIEGENIPVVGTLPAGATLFDPSAAGLPLDNRIVIRAPTKLLPLLHSIEKEEAITRTVFLDPEAKVVDTFVTMNANTELYLIPHEIAVDQPLQFREVMERSAIYIVGMLSFLLLVFIAFVSSARLTIRQEHWAFKIRAMYGATPFHLSLRIGSFLAVVVLIPPVALLSLLLFYLHISGAPSPNVPLWVMLVILLTFFLLWFWSISSTKKIGG</sequence>
<dbReference type="PROSITE" id="PS51257">
    <property type="entry name" value="PROKAR_LIPOPROTEIN"/>
    <property type="match status" value="1"/>
</dbReference>
<evidence type="ECO:0000256" key="1">
    <source>
        <dbReference type="SAM" id="Phobius"/>
    </source>
</evidence>
<dbReference type="InterPro" id="IPR036259">
    <property type="entry name" value="MFS_trans_sf"/>
</dbReference>
<feature type="transmembrane region" description="Helical" evidence="1">
    <location>
        <begin position="334"/>
        <end position="352"/>
    </location>
</feature>
<dbReference type="PATRIC" id="fig|1398.25.peg.2941"/>